<feature type="compositionally biased region" description="Polar residues" evidence="8">
    <location>
        <begin position="109"/>
        <end position="138"/>
    </location>
</feature>
<dbReference type="InterPro" id="IPR042263">
    <property type="entry name" value="DPH1/DPH2_1"/>
</dbReference>
<comment type="caution">
    <text evidence="10">The sequence shown here is derived from an EMBL/GenBank/DDBJ whole genome shotgun (WGS) entry which is preliminary data.</text>
</comment>
<evidence type="ECO:0000256" key="3">
    <source>
        <dbReference type="ARBA" id="ARBA00006179"/>
    </source>
</evidence>
<feature type="compositionally biased region" description="Polar residues" evidence="8">
    <location>
        <begin position="479"/>
        <end position="491"/>
    </location>
</feature>
<evidence type="ECO:0000256" key="9">
    <source>
        <dbReference type="SAM" id="Phobius"/>
    </source>
</evidence>
<keyword evidence="5 7" id="KW-0408">Iron</keyword>
<evidence type="ECO:0000256" key="6">
    <source>
        <dbReference type="ARBA" id="ARBA00023014"/>
    </source>
</evidence>
<dbReference type="Proteomes" id="UP001586593">
    <property type="component" value="Unassembled WGS sequence"/>
</dbReference>
<dbReference type="Gene3D" id="3.40.50.11840">
    <property type="entry name" value="Diphthamide synthesis DPH1/DPH2 domain 1"/>
    <property type="match status" value="2"/>
</dbReference>
<dbReference type="InterPro" id="IPR010014">
    <property type="entry name" value="DHP2"/>
</dbReference>
<dbReference type="InterPro" id="IPR016435">
    <property type="entry name" value="DPH1/DPH2"/>
</dbReference>
<evidence type="ECO:0000256" key="4">
    <source>
        <dbReference type="ARBA" id="ARBA00022723"/>
    </source>
</evidence>
<feature type="region of interest" description="Disordered" evidence="8">
    <location>
        <begin position="584"/>
        <end position="606"/>
    </location>
</feature>
<dbReference type="PANTHER" id="PTHR10762:SF2">
    <property type="entry name" value="2-(3-AMINO-3-CARBOXYPROPYL)HISTIDINE SYNTHASE SUBUNIT 2"/>
    <property type="match status" value="1"/>
</dbReference>
<keyword evidence="4 7" id="KW-0479">Metal-binding</keyword>
<organism evidence="10 11">
    <name type="scientific">Phialemonium thermophilum</name>
    <dbReference type="NCBI Taxonomy" id="223376"/>
    <lineage>
        <taxon>Eukaryota</taxon>
        <taxon>Fungi</taxon>
        <taxon>Dikarya</taxon>
        <taxon>Ascomycota</taxon>
        <taxon>Pezizomycotina</taxon>
        <taxon>Sordariomycetes</taxon>
        <taxon>Sordariomycetidae</taxon>
        <taxon>Cephalothecales</taxon>
        <taxon>Cephalothecaceae</taxon>
        <taxon>Phialemonium</taxon>
    </lineage>
</organism>
<name>A0ABR3XJN4_9PEZI</name>
<feature type="transmembrane region" description="Helical" evidence="9">
    <location>
        <begin position="340"/>
        <end position="362"/>
    </location>
</feature>
<evidence type="ECO:0000256" key="1">
    <source>
        <dbReference type="ARBA" id="ARBA00001966"/>
    </source>
</evidence>
<keyword evidence="9" id="KW-0472">Membrane</keyword>
<dbReference type="NCBIfam" id="TIGR00322">
    <property type="entry name" value="diphth2_R"/>
    <property type="match status" value="1"/>
</dbReference>
<dbReference type="SFLD" id="SFLDG01121">
    <property type="entry name" value="Diphthamide_biosynthesis"/>
    <property type="match status" value="1"/>
</dbReference>
<dbReference type="Gene3D" id="3.40.50.11860">
    <property type="entry name" value="Diphthamide synthesis DPH1/DPH2 domain 3"/>
    <property type="match status" value="1"/>
</dbReference>
<evidence type="ECO:0000256" key="5">
    <source>
        <dbReference type="ARBA" id="ARBA00023004"/>
    </source>
</evidence>
<comment type="similarity">
    <text evidence="3 7">Belongs to the DPH1/DPH2 family. DPH2 subfamily.</text>
</comment>
<evidence type="ECO:0000256" key="8">
    <source>
        <dbReference type="SAM" id="MobiDB-lite"/>
    </source>
</evidence>
<comment type="function">
    <text evidence="7">Required for the first step of diphthamide biosynthesis, a post-translational modification of histidine which occurs in elongation factor 2. DPH1 and DPH2 transfer a 3-amino-3-carboxypropyl (ACP) group from S-adenosyl-L-methionine (SAM) to a histidine residue, the reaction is assisted by a reduction system comprising DPH3 and a NADH-dependent reductase. Facilitates the reduction of the catalytic iron-sulfur cluster found in the DPH1 subunit.</text>
</comment>
<reference evidence="10 11" key="1">
    <citation type="journal article" date="2024" name="Commun. Biol.">
        <title>Comparative genomic analysis of thermophilic fungi reveals convergent evolutionary adaptations and gene losses.</title>
        <authorList>
            <person name="Steindorff A.S."/>
            <person name="Aguilar-Pontes M.V."/>
            <person name="Robinson A.J."/>
            <person name="Andreopoulos B."/>
            <person name="LaButti K."/>
            <person name="Kuo A."/>
            <person name="Mondo S."/>
            <person name="Riley R."/>
            <person name="Otillar R."/>
            <person name="Haridas S."/>
            <person name="Lipzen A."/>
            <person name="Grimwood J."/>
            <person name="Schmutz J."/>
            <person name="Clum A."/>
            <person name="Reid I.D."/>
            <person name="Moisan M.C."/>
            <person name="Butler G."/>
            <person name="Nguyen T.T.M."/>
            <person name="Dewar K."/>
            <person name="Conant G."/>
            <person name="Drula E."/>
            <person name="Henrissat B."/>
            <person name="Hansel C."/>
            <person name="Singer S."/>
            <person name="Hutchinson M.I."/>
            <person name="de Vries R.P."/>
            <person name="Natvig D.O."/>
            <person name="Powell A.J."/>
            <person name="Tsang A."/>
            <person name="Grigoriev I.V."/>
        </authorList>
    </citation>
    <scope>NUCLEOTIDE SEQUENCE [LARGE SCALE GENOMIC DNA]</scope>
    <source>
        <strain evidence="10 11">ATCC 24622</strain>
    </source>
</reference>
<evidence type="ECO:0000256" key="7">
    <source>
        <dbReference type="RuleBase" id="RU364133"/>
    </source>
</evidence>
<accession>A0ABR3XJN4</accession>
<sequence length="606" mass="65810">MAGNLTAAPALSTPAEQILGHIKPEVPEGQDESQTRVRSNEELRNIYEIERTAREIRAGKRRRIALQFPDSMLRDAPWVVEALKSELKVQRRASVSQEPESPAGHLEKTTAQSGGASESGATANATTPSTPQDQIPVPTTSDALEERIYVLADTSYSSCCVDEIAAEHAEADVVVHYGRSCLSPTSRLPVIYVFTKHQLDEEAAVAAFEQTFSCDTARRVVLMADVTFQDHVPSLATAIRERGYTNLLSTRISRNPLGKIPNRLIIDQNGTDVTSDTDLHDYSVFHISSPPTALFLALSSRVKDLHIFPTHPHSSGSPASLTISSADTARRLLGRRYARLLSLATAGIIGILVNTLSVTNYLSTVDSIRRQIAAAGKKSYTVVVGKLNPAKLANFAEIDGWVVVGCWESSLVEDDAGFYQPVITPFELSIALAGDEARIWDGTWWGGIEAVKEAEAATSEHDANSRREKDLSRSEDASEQQQKQDGAQSWEQLDDDESEPPEFDLRTGKLVSRSRPMRTPVHNGSTSGGNNSAETSTQAGALSLRPKSDLATVNGVVSPGAEFLRSQRTWQGLGSDFDGSERSAVIEEGRSGVARGYTVGTTQERR</sequence>
<dbReference type="PANTHER" id="PTHR10762">
    <property type="entry name" value="DIPHTHAMIDE BIOSYNTHESIS PROTEIN"/>
    <property type="match status" value="1"/>
</dbReference>
<keyword evidence="7" id="KW-0963">Cytoplasm</keyword>
<feature type="compositionally biased region" description="Acidic residues" evidence="8">
    <location>
        <begin position="492"/>
        <end position="502"/>
    </location>
</feature>
<feature type="compositionally biased region" description="Basic and acidic residues" evidence="8">
    <location>
        <begin position="455"/>
        <end position="476"/>
    </location>
</feature>
<dbReference type="NCBIfam" id="TIGR00272">
    <property type="entry name" value="DPH2"/>
    <property type="match status" value="1"/>
</dbReference>
<evidence type="ECO:0000313" key="11">
    <source>
        <dbReference type="Proteomes" id="UP001586593"/>
    </source>
</evidence>
<comment type="pathway">
    <text evidence="2 7">Protein modification; peptidyl-diphthamide biosynthesis.</text>
</comment>
<evidence type="ECO:0000313" key="10">
    <source>
        <dbReference type="EMBL" id="KAL1876182.1"/>
    </source>
</evidence>
<dbReference type="EMBL" id="JAZHXJ010000082">
    <property type="protein sequence ID" value="KAL1876182.1"/>
    <property type="molecule type" value="Genomic_DNA"/>
</dbReference>
<feature type="region of interest" description="Disordered" evidence="8">
    <location>
        <begin position="90"/>
        <end position="138"/>
    </location>
</feature>
<keyword evidence="9" id="KW-0812">Transmembrane</keyword>
<proteinExistence type="inferred from homology"/>
<comment type="subcellular location">
    <subcellularLocation>
        <location evidence="7">Cytoplasm</location>
    </subcellularLocation>
</comment>
<keyword evidence="6 7" id="KW-0411">Iron-sulfur</keyword>
<dbReference type="SFLD" id="SFLDS00032">
    <property type="entry name" value="Radical_SAM_3-amino-3-carboxyp"/>
    <property type="match status" value="1"/>
</dbReference>
<protein>
    <recommendedName>
        <fullName evidence="7">2-(3-amino-3-carboxypropyl)histidine synthase subunit 2</fullName>
    </recommendedName>
</protein>
<feature type="region of interest" description="Disordered" evidence="8">
    <location>
        <begin position="455"/>
        <end position="546"/>
    </location>
</feature>
<feature type="compositionally biased region" description="Polar residues" evidence="8">
    <location>
        <begin position="522"/>
        <end position="540"/>
    </location>
</feature>
<dbReference type="Pfam" id="PF01866">
    <property type="entry name" value="Diphthamide_syn"/>
    <property type="match status" value="1"/>
</dbReference>
<keyword evidence="11" id="KW-1185">Reference proteome</keyword>
<evidence type="ECO:0000256" key="2">
    <source>
        <dbReference type="ARBA" id="ARBA00005156"/>
    </source>
</evidence>
<comment type="cofactor">
    <cofactor evidence="1">
        <name>[4Fe-4S] cluster</name>
        <dbReference type="ChEBI" id="CHEBI:49883"/>
    </cofactor>
</comment>
<dbReference type="SFLD" id="SFLDF00408">
    <property type="entry name" value="Diphthamide_biosynthesis_famil"/>
    <property type="match status" value="1"/>
</dbReference>
<dbReference type="InterPro" id="IPR042265">
    <property type="entry name" value="DPH1/DPH2_3"/>
</dbReference>
<gene>
    <name evidence="10" type="ORF">VTK73DRAFT_9620</name>
</gene>
<keyword evidence="9" id="KW-1133">Transmembrane helix</keyword>